<dbReference type="WormBase" id="Bm9976">
    <property type="protein sequence ID" value="BM21776"/>
    <property type="gene ID" value="WBGene00230237"/>
</dbReference>
<dbReference type="EMBL" id="LN856957">
    <property type="protein sequence ID" value="CDP96325.1"/>
    <property type="molecule type" value="Genomic_DNA"/>
</dbReference>
<dbReference type="AlphaFoldDB" id="A0A0J9XVP2"/>
<keyword evidence="4" id="KW-1185">Reference proteome</keyword>
<dbReference type="EMBL" id="CAAKNF010000195">
    <property type="protein sequence ID" value="VIO98407.1"/>
    <property type="molecule type" value="Genomic_DNA"/>
</dbReference>
<evidence type="ECO:0000313" key="2">
    <source>
        <dbReference type="EMBL" id="CDP96325.1"/>
    </source>
</evidence>
<dbReference type="KEGG" id="bmy:BM_BM9976"/>
<reference evidence="2" key="2">
    <citation type="submission" date="2012-12" db="EMBL/GenBank/DDBJ databases">
        <authorList>
            <person name="Gao Y.W."/>
            <person name="Fan S.T."/>
            <person name="Sun H.T."/>
            <person name="Wang Z."/>
            <person name="Gao X.L."/>
            <person name="Li Y.G."/>
            <person name="Wang T.C."/>
            <person name="Zhang K."/>
            <person name="Xu W.W."/>
            <person name="Yu Z.J."/>
            <person name="Xia X.Z."/>
        </authorList>
    </citation>
    <scope>NUCLEOTIDE SEQUENCE</scope>
    <source>
        <strain evidence="2">FR3</strain>
    </source>
</reference>
<reference evidence="2 4" key="1">
    <citation type="journal article" date="2007" name="Science">
        <title>Draft genome of the filarial nematode parasite Brugia malayi.</title>
        <authorList>
            <person name="Ghedin E."/>
            <person name="Wang S."/>
            <person name="Spiro D."/>
            <person name="Caler E."/>
            <person name="Zhao Q."/>
            <person name="Crabtree J."/>
            <person name="Allen J.E."/>
            <person name="Delcher A.L."/>
            <person name="Guiliano D.B."/>
            <person name="Miranda-Saavedra D."/>
            <person name="Angiuoli S.V."/>
            <person name="Creasy T."/>
            <person name="Amedeo P."/>
            <person name="Haas B."/>
            <person name="El-Sayed N.M."/>
            <person name="Wortman J.R."/>
            <person name="Feldblyum T."/>
            <person name="Tallon L."/>
            <person name="Schatz M."/>
            <person name="Shumway M."/>
            <person name="Koo H."/>
            <person name="Salzberg S.L."/>
            <person name="Schobel S."/>
            <person name="Pertea M."/>
            <person name="Pop M."/>
            <person name="White O."/>
            <person name="Barton G.J."/>
            <person name="Carlow C.K."/>
            <person name="Crawford M.J."/>
            <person name="Daub J."/>
            <person name="Dimmic M.W."/>
            <person name="Estes C.F."/>
            <person name="Foster J.M."/>
            <person name="Ganatra M."/>
            <person name="Gregory W.F."/>
            <person name="Johnson N.M."/>
            <person name="Jin J."/>
            <person name="Komuniecki R."/>
            <person name="Korf I."/>
            <person name="Kumar S."/>
            <person name="Laney S."/>
            <person name="Li B.W."/>
            <person name="Li W."/>
            <person name="Lindblom T.H."/>
            <person name="Lustigman S."/>
            <person name="Ma D."/>
            <person name="Maina C.V."/>
            <person name="Martin D.M."/>
            <person name="McCarter J.P."/>
            <person name="McReynolds L."/>
            <person name="Mitreva M."/>
            <person name="Nutman T.B."/>
            <person name="Parkinson J."/>
            <person name="Peregrin-Alvarez J.M."/>
            <person name="Poole C."/>
            <person name="Ren Q."/>
            <person name="Saunders L."/>
            <person name="Sluder A.E."/>
            <person name="Smith K."/>
            <person name="Stanke M."/>
            <person name="Unnasch T.R."/>
            <person name="Ware J."/>
            <person name="Wei A.D."/>
            <person name="Weil G."/>
            <person name="Williams D.J."/>
            <person name="Zhang Y."/>
            <person name="Williams S.A."/>
            <person name="Fraser-Liggett C."/>
            <person name="Slatko B."/>
            <person name="Blaxter M.L."/>
            <person name="Scott A.L."/>
        </authorList>
    </citation>
    <scope>NUCLEOTIDE SEQUENCE</scope>
    <source>
        <strain evidence="2 4">FR3</strain>
    </source>
</reference>
<feature type="signal peptide" evidence="1">
    <location>
        <begin position="1"/>
        <end position="21"/>
    </location>
</feature>
<name>A0A0J9XVP2_BRUMA</name>
<accession>A0A0J9XVP2</accession>
<protein>
    <submittedName>
        <fullName evidence="2 5">Bm9976</fullName>
    </submittedName>
</protein>
<accession>A0A4E9FPZ3</accession>
<organism evidence="2">
    <name type="scientific">Brugia malayi</name>
    <name type="common">Filarial nematode worm</name>
    <dbReference type="NCBI Taxonomy" id="6279"/>
    <lineage>
        <taxon>Eukaryota</taxon>
        <taxon>Metazoa</taxon>
        <taxon>Ecdysozoa</taxon>
        <taxon>Nematoda</taxon>
        <taxon>Chromadorea</taxon>
        <taxon>Rhabditida</taxon>
        <taxon>Spirurina</taxon>
        <taxon>Spiruromorpha</taxon>
        <taxon>Filarioidea</taxon>
        <taxon>Onchocercidae</taxon>
        <taxon>Brugia</taxon>
    </lineage>
</organism>
<evidence type="ECO:0000313" key="6">
    <source>
        <dbReference type="WormBase" id="Bm9976"/>
    </source>
</evidence>
<dbReference type="Proteomes" id="UP000006672">
    <property type="component" value="Unassembled WGS sequence"/>
</dbReference>
<evidence type="ECO:0000313" key="4">
    <source>
        <dbReference type="Proteomes" id="UP000006672"/>
    </source>
</evidence>
<gene>
    <name evidence="2 5 6" type="ORF">Bm9976</name>
    <name evidence="3" type="ORF">BM_BM9976</name>
    <name evidence="2" type="ORF">BM_Bm9976</name>
</gene>
<evidence type="ECO:0000256" key="1">
    <source>
        <dbReference type="SAM" id="SignalP"/>
    </source>
</evidence>
<keyword evidence="1" id="KW-0732">Signal</keyword>
<dbReference type="RefSeq" id="XP_001901900.1">
    <property type="nucleotide sequence ID" value="XM_001901865.2"/>
</dbReference>
<sequence length="78" mass="8847">MVDVSYTLVLLLATFIKFAQGLPIFHETNYEPFANYLNSLDFDQPKLSMYEPLPLPILDVMVKKNIAIGRADGFRPGK</sequence>
<feature type="chain" id="PRO_5023902332" evidence="1">
    <location>
        <begin position="22"/>
        <end position="78"/>
    </location>
</feature>
<proteinExistence type="predicted"/>
<dbReference type="OrthoDB" id="5813366at2759"/>
<evidence type="ECO:0000313" key="3">
    <source>
        <dbReference type="EMBL" id="VIO98407.1"/>
    </source>
</evidence>
<reference evidence="5" key="4">
    <citation type="submission" date="2019-12" db="UniProtKB">
        <authorList>
            <consortium name="WormBaseParasite"/>
        </authorList>
    </citation>
    <scope>IDENTIFICATION</scope>
</reference>
<dbReference type="OMA" id="HETNYEP"/>
<dbReference type="WBParaSite" id="Bm9976.1">
    <property type="protein sequence ID" value="Bm9976.1"/>
    <property type="gene ID" value="WBGene00230237"/>
</dbReference>
<dbReference type="GeneID" id="6105317"/>
<evidence type="ECO:0000313" key="5">
    <source>
        <dbReference type="WBParaSite" id="Bm9976.1"/>
    </source>
</evidence>
<dbReference type="CTD" id="6105317"/>
<reference evidence="3" key="3">
    <citation type="submission" date="2019-04" db="EMBL/GenBank/DDBJ databases">
        <authorList>
            <person name="Howe K."/>
            <person name="Paulini M."/>
            <person name="Williams G."/>
        </authorList>
    </citation>
    <scope>NUCLEOTIDE SEQUENCE [LARGE SCALE GENOMIC DNA]</scope>
    <source>
        <strain evidence="3">FR3</strain>
    </source>
</reference>